<dbReference type="EMBL" id="JAIQCV010000003">
    <property type="protein sequence ID" value="KAH1114099.1"/>
    <property type="molecule type" value="Genomic_DNA"/>
</dbReference>
<sequence length="105" mass="12024">MVRERHRSSGRGCNNKNPKGRRSGLTVGDVFYLAAKGVRLPNFANNFDVVDEECRLSDTTASFILPLYLLEAGFQLPLHPFFYIVLKEYGVARKQLTIYRGGLWW</sequence>
<evidence type="ECO:0000313" key="2">
    <source>
        <dbReference type="EMBL" id="KAH1114099.1"/>
    </source>
</evidence>
<evidence type="ECO:0000313" key="3">
    <source>
        <dbReference type="Proteomes" id="UP000828251"/>
    </source>
</evidence>
<comment type="caution">
    <text evidence="2">The sequence shown here is derived from an EMBL/GenBank/DDBJ whole genome shotgun (WGS) entry which is preliminary data.</text>
</comment>
<dbReference type="Proteomes" id="UP000828251">
    <property type="component" value="Unassembled WGS sequence"/>
</dbReference>
<feature type="region of interest" description="Disordered" evidence="1">
    <location>
        <begin position="1"/>
        <end position="24"/>
    </location>
</feature>
<organism evidence="2 3">
    <name type="scientific">Gossypium stocksii</name>
    <dbReference type="NCBI Taxonomy" id="47602"/>
    <lineage>
        <taxon>Eukaryota</taxon>
        <taxon>Viridiplantae</taxon>
        <taxon>Streptophyta</taxon>
        <taxon>Embryophyta</taxon>
        <taxon>Tracheophyta</taxon>
        <taxon>Spermatophyta</taxon>
        <taxon>Magnoliopsida</taxon>
        <taxon>eudicotyledons</taxon>
        <taxon>Gunneridae</taxon>
        <taxon>Pentapetalae</taxon>
        <taxon>rosids</taxon>
        <taxon>malvids</taxon>
        <taxon>Malvales</taxon>
        <taxon>Malvaceae</taxon>
        <taxon>Malvoideae</taxon>
        <taxon>Gossypium</taxon>
    </lineage>
</organism>
<keyword evidence="3" id="KW-1185">Reference proteome</keyword>
<gene>
    <name evidence="2" type="ORF">J1N35_007477</name>
</gene>
<protein>
    <submittedName>
        <fullName evidence="2">Uncharacterized protein</fullName>
    </submittedName>
</protein>
<accession>A0A9D3W656</accession>
<name>A0A9D3W656_9ROSI</name>
<dbReference type="AlphaFoldDB" id="A0A9D3W656"/>
<proteinExistence type="predicted"/>
<evidence type="ECO:0000256" key="1">
    <source>
        <dbReference type="SAM" id="MobiDB-lite"/>
    </source>
</evidence>
<reference evidence="2 3" key="1">
    <citation type="journal article" date="2021" name="Plant Biotechnol. J.">
        <title>Multi-omics assisted identification of the key and species-specific regulatory components of drought-tolerant mechanisms in Gossypium stocksii.</title>
        <authorList>
            <person name="Yu D."/>
            <person name="Ke L."/>
            <person name="Zhang D."/>
            <person name="Wu Y."/>
            <person name="Sun Y."/>
            <person name="Mei J."/>
            <person name="Sun J."/>
            <person name="Sun Y."/>
        </authorList>
    </citation>
    <scope>NUCLEOTIDE SEQUENCE [LARGE SCALE GENOMIC DNA]</scope>
    <source>
        <strain evidence="3">cv. E1</strain>
        <tissue evidence="2">Leaf</tissue>
    </source>
</reference>